<evidence type="ECO:0000313" key="2">
    <source>
        <dbReference type="Proteomes" id="UP000015106"/>
    </source>
</evidence>
<reference evidence="2" key="1">
    <citation type="journal article" date="2013" name="Nature">
        <title>Draft genome of the wheat A-genome progenitor Triticum urartu.</title>
        <authorList>
            <person name="Ling H.Q."/>
            <person name="Zhao S."/>
            <person name="Liu D."/>
            <person name="Wang J."/>
            <person name="Sun H."/>
            <person name="Zhang C."/>
            <person name="Fan H."/>
            <person name="Li D."/>
            <person name="Dong L."/>
            <person name="Tao Y."/>
            <person name="Gao C."/>
            <person name="Wu H."/>
            <person name="Li Y."/>
            <person name="Cui Y."/>
            <person name="Guo X."/>
            <person name="Zheng S."/>
            <person name="Wang B."/>
            <person name="Yu K."/>
            <person name="Liang Q."/>
            <person name="Yang W."/>
            <person name="Lou X."/>
            <person name="Chen J."/>
            <person name="Feng M."/>
            <person name="Jian J."/>
            <person name="Zhang X."/>
            <person name="Luo G."/>
            <person name="Jiang Y."/>
            <person name="Liu J."/>
            <person name="Wang Z."/>
            <person name="Sha Y."/>
            <person name="Zhang B."/>
            <person name="Wu H."/>
            <person name="Tang D."/>
            <person name="Shen Q."/>
            <person name="Xue P."/>
            <person name="Zou S."/>
            <person name="Wang X."/>
            <person name="Liu X."/>
            <person name="Wang F."/>
            <person name="Yang Y."/>
            <person name="An X."/>
            <person name="Dong Z."/>
            <person name="Zhang K."/>
            <person name="Zhang X."/>
            <person name="Luo M.C."/>
            <person name="Dvorak J."/>
            <person name="Tong Y."/>
            <person name="Wang J."/>
            <person name="Yang H."/>
            <person name="Li Z."/>
            <person name="Wang D."/>
            <person name="Zhang A."/>
            <person name="Wang J."/>
        </authorList>
    </citation>
    <scope>NUCLEOTIDE SEQUENCE</scope>
    <source>
        <strain evidence="2">cv. G1812</strain>
    </source>
</reference>
<name>A0A8R7QUW0_TRIUA</name>
<organism evidence="1 2">
    <name type="scientific">Triticum urartu</name>
    <name type="common">Red wild einkorn</name>
    <name type="synonym">Crithodium urartu</name>
    <dbReference type="NCBI Taxonomy" id="4572"/>
    <lineage>
        <taxon>Eukaryota</taxon>
        <taxon>Viridiplantae</taxon>
        <taxon>Streptophyta</taxon>
        <taxon>Embryophyta</taxon>
        <taxon>Tracheophyta</taxon>
        <taxon>Spermatophyta</taxon>
        <taxon>Magnoliopsida</taxon>
        <taxon>Liliopsida</taxon>
        <taxon>Poales</taxon>
        <taxon>Poaceae</taxon>
        <taxon>BOP clade</taxon>
        <taxon>Pooideae</taxon>
        <taxon>Triticodae</taxon>
        <taxon>Triticeae</taxon>
        <taxon>Triticinae</taxon>
        <taxon>Triticum</taxon>
    </lineage>
</organism>
<dbReference type="SUPFAM" id="SSF53098">
    <property type="entry name" value="Ribonuclease H-like"/>
    <property type="match status" value="1"/>
</dbReference>
<sequence>MVSRNTIRNDIVAMHSTQKEKMVNFFASFRHRVAVTTDLWTSCYQKRGYMAVTTHCIDDSWNLKSFLIRFAYVTCPHTVEVICEALYECLVEWHPDRKISTITLDNCTSNEKAMTILLDKLDTSSLMLDGQFLHMRCAARILNLIGKDGMSVLEEGVERVRDSVAFWSAMPKRHEKFENMAKTLNMEHNRRLNLDCKTRWNSTYLMISIALQYIEIFEKLKAREKKFDCCSTKDDWKFAKEMCDRLKLFFDITESFSGTICNNKSLFP</sequence>
<dbReference type="Proteomes" id="UP000015106">
    <property type="component" value="Chromosome 6"/>
</dbReference>
<proteinExistence type="predicted"/>
<accession>A0A8R7QUW0</accession>
<keyword evidence="2" id="KW-1185">Reference proteome</keyword>
<reference evidence="1" key="3">
    <citation type="submission" date="2022-06" db="UniProtKB">
        <authorList>
            <consortium name="EnsemblPlants"/>
        </authorList>
    </citation>
    <scope>IDENTIFICATION</scope>
</reference>
<dbReference type="PANTHER" id="PTHR46481">
    <property type="entry name" value="ZINC FINGER BED DOMAIN-CONTAINING PROTEIN 4"/>
    <property type="match status" value="1"/>
</dbReference>
<reference evidence="1" key="2">
    <citation type="submission" date="2018-03" db="EMBL/GenBank/DDBJ databases">
        <title>The Triticum urartu genome reveals the dynamic nature of wheat genome evolution.</title>
        <authorList>
            <person name="Ling H."/>
            <person name="Ma B."/>
            <person name="Shi X."/>
            <person name="Liu H."/>
            <person name="Dong L."/>
            <person name="Sun H."/>
            <person name="Cao Y."/>
            <person name="Gao Q."/>
            <person name="Zheng S."/>
            <person name="Li Y."/>
            <person name="Yu Y."/>
            <person name="Du H."/>
            <person name="Qi M."/>
            <person name="Li Y."/>
            <person name="Yu H."/>
            <person name="Cui Y."/>
            <person name="Wang N."/>
            <person name="Chen C."/>
            <person name="Wu H."/>
            <person name="Zhao Y."/>
            <person name="Zhang J."/>
            <person name="Li Y."/>
            <person name="Zhou W."/>
            <person name="Zhang B."/>
            <person name="Hu W."/>
            <person name="Eijk M."/>
            <person name="Tang J."/>
            <person name="Witsenboer H."/>
            <person name="Zhao S."/>
            <person name="Li Z."/>
            <person name="Zhang A."/>
            <person name="Wang D."/>
            <person name="Liang C."/>
        </authorList>
    </citation>
    <scope>NUCLEOTIDE SEQUENCE [LARGE SCALE GENOMIC DNA]</scope>
    <source>
        <strain evidence="1">cv. G1812</strain>
    </source>
</reference>
<dbReference type="InterPro" id="IPR012337">
    <property type="entry name" value="RNaseH-like_sf"/>
</dbReference>
<dbReference type="EnsemblPlants" id="TuG1812G0600002814.01.T01">
    <property type="protein sequence ID" value="TuG1812G0600002814.01.T01"/>
    <property type="gene ID" value="TuG1812G0600002814.01"/>
</dbReference>
<dbReference type="AlphaFoldDB" id="A0A8R7QUW0"/>
<protein>
    <recommendedName>
        <fullName evidence="3">AC transposase</fullName>
    </recommendedName>
</protein>
<dbReference type="PANTHER" id="PTHR46481:SF11">
    <property type="entry name" value="ZINC FINGER BED DOMAIN-CONTAINING PROTEIN RICESLEEPER 2-LIKE"/>
    <property type="match status" value="1"/>
</dbReference>
<dbReference type="InterPro" id="IPR052035">
    <property type="entry name" value="ZnF_BED_domain_contain"/>
</dbReference>
<dbReference type="Gramene" id="TuG1812G0600002814.01.T01">
    <property type="protein sequence ID" value="TuG1812G0600002814.01.T01"/>
    <property type="gene ID" value="TuG1812G0600002814.01"/>
</dbReference>
<evidence type="ECO:0008006" key="3">
    <source>
        <dbReference type="Google" id="ProtNLM"/>
    </source>
</evidence>
<evidence type="ECO:0000313" key="1">
    <source>
        <dbReference type="EnsemblPlants" id="TuG1812G0600002814.01.T01"/>
    </source>
</evidence>